<dbReference type="PROSITE" id="PS00382">
    <property type="entry name" value="CLP_PROTEASE_HIS"/>
    <property type="match status" value="1"/>
</dbReference>
<feature type="compositionally biased region" description="Basic and acidic residues" evidence="11">
    <location>
        <begin position="293"/>
        <end position="302"/>
    </location>
</feature>
<dbReference type="EC" id="3.4.21.92" evidence="9"/>
<dbReference type="GO" id="GO:0051117">
    <property type="term" value="F:ATPase binding"/>
    <property type="evidence" value="ECO:0007669"/>
    <property type="project" value="TreeGrafter"/>
</dbReference>
<keyword evidence="13" id="KW-1185">Reference proteome</keyword>
<evidence type="ECO:0000256" key="9">
    <source>
        <dbReference type="RuleBase" id="RU000549"/>
    </source>
</evidence>
<evidence type="ECO:0000256" key="6">
    <source>
        <dbReference type="ARBA" id="ARBA00062678"/>
    </source>
</evidence>
<feature type="region of interest" description="Disordered" evidence="11">
    <location>
        <begin position="283"/>
        <end position="309"/>
    </location>
</feature>
<evidence type="ECO:0000256" key="8">
    <source>
        <dbReference type="PROSITE-ProRule" id="PRU10086"/>
    </source>
</evidence>
<dbReference type="EMBL" id="BEZZ01000625">
    <property type="protein sequence ID" value="GCC34710.1"/>
    <property type="molecule type" value="Genomic_DNA"/>
</dbReference>
<dbReference type="InterPro" id="IPR023562">
    <property type="entry name" value="ClpP/TepA"/>
</dbReference>
<dbReference type="OMA" id="TIHMHPT"/>
<keyword evidence="4 9" id="KW-0720">Serine protease</keyword>
<dbReference type="InterPro" id="IPR018215">
    <property type="entry name" value="ClpP_Ser_AS"/>
</dbReference>
<dbReference type="PROSITE" id="PS00381">
    <property type="entry name" value="CLP_PROTEASE_SER"/>
    <property type="match status" value="1"/>
</dbReference>
<dbReference type="NCBIfam" id="NF001368">
    <property type="entry name" value="PRK00277.1"/>
    <property type="match status" value="1"/>
</dbReference>
<protein>
    <recommendedName>
        <fullName evidence="10">ATP-dependent Clp protease proteolytic subunit</fullName>
        <ecNumber evidence="9">3.4.21.92</ecNumber>
    </recommendedName>
</protein>
<dbReference type="PANTHER" id="PTHR10381">
    <property type="entry name" value="ATP-DEPENDENT CLP PROTEASE PROTEOLYTIC SUBUNIT"/>
    <property type="match status" value="1"/>
</dbReference>
<evidence type="ECO:0000313" key="12">
    <source>
        <dbReference type="EMBL" id="GCC34710.1"/>
    </source>
</evidence>
<keyword evidence="3 9" id="KW-0378">Hydrolase</keyword>
<comment type="caution">
    <text evidence="12">The sequence shown here is derived from an EMBL/GenBank/DDBJ whole genome shotgun (WGS) entry which is preliminary data.</text>
</comment>
<evidence type="ECO:0000256" key="4">
    <source>
        <dbReference type="ARBA" id="ARBA00022825"/>
    </source>
</evidence>
<evidence type="ECO:0000256" key="2">
    <source>
        <dbReference type="ARBA" id="ARBA00022670"/>
    </source>
</evidence>
<dbReference type="InterPro" id="IPR001907">
    <property type="entry name" value="ClpP"/>
</dbReference>
<reference evidence="12 13" key="1">
    <citation type="journal article" date="2018" name="Nat. Ecol. Evol.">
        <title>Shark genomes provide insights into elasmobranch evolution and the origin of vertebrates.</title>
        <authorList>
            <person name="Hara Y"/>
            <person name="Yamaguchi K"/>
            <person name="Onimaru K"/>
            <person name="Kadota M"/>
            <person name="Koyanagi M"/>
            <person name="Keeley SD"/>
            <person name="Tatsumi K"/>
            <person name="Tanaka K"/>
            <person name="Motone F"/>
            <person name="Kageyama Y"/>
            <person name="Nozu R"/>
            <person name="Adachi N"/>
            <person name="Nishimura O"/>
            <person name="Nakagawa R"/>
            <person name="Tanegashima C"/>
            <person name="Kiyatake I"/>
            <person name="Matsumoto R"/>
            <person name="Murakumo K"/>
            <person name="Nishida K"/>
            <person name="Terakita A"/>
            <person name="Kuratani S"/>
            <person name="Sato K"/>
            <person name="Hyodo S Kuraku.S."/>
        </authorList>
    </citation>
    <scope>NUCLEOTIDE SEQUENCE [LARGE SCALE GENOMIC DNA]</scope>
</reference>
<evidence type="ECO:0000313" key="13">
    <source>
        <dbReference type="Proteomes" id="UP000287033"/>
    </source>
</evidence>
<evidence type="ECO:0000256" key="1">
    <source>
        <dbReference type="ARBA" id="ARBA00007039"/>
    </source>
</evidence>
<dbReference type="Gene3D" id="3.90.226.10">
    <property type="entry name" value="2-enoyl-CoA Hydratase, Chain A, domain 1"/>
    <property type="match status" value="1"/>
</dbReference>
<feature type="region of interest" description="Disordered" evidence="11">
    <location>
        <begin position="1"/>
        <end position="22"/>
    </location>
</feature>
<dbReference type="InterPro" id="IPR029045">
    <property type="entry name" value="ClpP/crotonase-like_dom_sf"/>
</dbReference>
<dbReference type="GO" id="GO:0004176">
    <property type="term" value="F:ATP-dependent peptidase activity"/>
    <property type="evidence" value="ECO:0007669"/>
    <property type="project" value="InterPro"/>
</dbReference>
<dbReference type="NCBIfam" id="NF009205">
    <property type="entry name" value="PRK12553.1"/>
    <property type="match status" value="1"/>
</dbReference>
<comment type="function">
    <text evidence="5">Protease component of the ClpXP complex that cleaves peptides and various proteins in an ATP-dependent process. Has low peptidase activity in the absence of CLPX. The ClpXP complex can degrade CSN1S1, CSN2 and CSN3, as well as synthetic peptides (in vitro) and may be responsible for a fairly general and central housekeeping function rather than for the degradation of specific substrates. Cleaves PINK1 in the mitochondrion.</text>
</comment>
<dbReference type="GO" id="GO:0004252">
    <property type="term" value="F:serine-type endopeptidase activity"/>
    <property type="evidence" value="ECO:0007669"/>
    <property type="project" value="UniProtKB-EC"/>
</dbReference>
<evidence type="ECO:0000256" key="3">
    <source>
        <dbReference type="ARBA" id="ARBA00022801"/>
    </source>
</evidence>
<dbReference type="GO" id="GO:0006515">
    <property type="term" value="P:protein quality control for misfolded or incompletely synthesized proteins"/>
    <property type="evidence" value="ECO:0007669"/>
    <property type="project" value="TreeGrafter"/>
</dbReference>
<dbReference type="PANTHER" id="PTHR10381:SF11">
    <property type="entry name" value="ATP-DEPENDENT CLP PROTEASE PROTEOLYTIC SUBUNIT, MITOCHONDRIAL"/>
    <property type="match status" value="1"/>
</dbReference>
<name>A0A401SWF6_CHIPU</name>
<evidence type="ECO:0000256" key="7">
    <source>
        <dbReference type="PROSITE-ProRule" id="PRU10085"/>
    </source>
</evidence>
<comment type="subunit">
    <text evidence="6">Fourteen CLPP subunits assemble into 2 heptameric rings which stack back to back to give a disk-like structure with a central cavity. Component of the ClpXP complex formed by the assembly of two CLPP heptameric rings with two CLPX hexameric rings, giving rise to a symmetrical structure with two central CLPP rings flanked by a CLPX ring at either end of the complex.</text>
</comment>
<keyword evidence="2 9" id="KW-0645">Protease</keyword>
<dbReference type="PRINTS" id="PR00127">
    <property type="entry name" value="CLPPROTEASEP"/>
</dbReference>
<feature type="active site" evidence="8">
    <location>
        <position position="214"/>
    </location>
</feature>
<evidence type="ECO:0000256" key="10">
    <source>
        <dbReference type="RuleBase" id="RU003567"/>
    </source>
</evidence>
<dbReference type="Pfam" id="PF00574">
    <property type="entry name" value="CLP_protease"/>
    <property type="match status" value="1"/>
</dbReference>
<dbReference type="AlphaFoldDB" id="A0A401SWF6"/>
<dbReference type="InterPro" id="IPR033135">
    <property type="entry name" value="ClpP_His_AS"/>
</dbReference>
<evidence type="ECO:0000256" key="11">
    <source>
        <dbReference type="SAM" id="MobiDB-lite"/>
    </source>
</evidence>
<dbReference type="Proteomes" id="UP000287033">
    <property type="component" value="Unassembled WGS sequence"/>
</dbReference>
<dbReference type="FunFam" id="3.90.226.10:FF:000001">
    <property type="entry name" value="ATP-dependent Clp protease proteolytic subunit"/>
    <property type="match status" value="1"/>
</dbReference>
<gene>
    <name evidence="12" type="ORF">chiPu_0013185</name>
</gene>
<sequence>MFRSPGGVSVLTPPGRETESRSRRQAALQAEAARPALGRVAMVKALPVQGVQPGRRSEAGKMLLQRLKALVQYSGQRLTGCRNVHRTSSCSQPLIPIVIEQTGRGERAYDIYSRLLRERIICVMGPIDDNVASLVIAQLLFLQSESNKKPIHMYINSPGGVVTAGLAIYDTMQYILNPISTWCVGQAASMGSLLLAAGCPGMRHSLPNARVMIHQPSGGASGQATDIAIQAEEILKIKRQINHIYAKHTKQGLSVIEAAMERDRYMSPVEAQEFGIIDKVLVHPPQDGEDEPQLVHKDDTRESSGSPES</sequence>
<dbReference type="GO" id="GO:0009368">
    <property type="term" value="C:endopeptidase Clp complex"/>
    <property type="evidence" value="ECO:0007669"/>
    <property type="project" value="TreeGrafter"/>
</dbReference>
<feature type="active site" evidence="7">
    <location>
        <position position="189"/>
    </location>
</feature>
<accession>A0A401SWF6</accession>
<dbReference type="CDD" id="cd07017">
    <property type="entry name" value="S14_ClpP_2"/>
    <property type="match status" value="1"/>
</dbReference>
<evidence type="ECO:0000256" key="5">
    <source>
        <dbReference type="ARBA" id="ARBA00059469"/>
    </source>
</evidence>
<dbReference type="SUPFAM" id="SSF52096">
    <property type="entry name" value="ClpP/crotonase"/>
    <property type="match status" value="1"/>
</dbReference>
<comment type="similarity">
    <text evidence="1 10">Belongs to the peptidase S14 family.</text>
</comment>
<proteinExistence type="inferred from homology"/>
<dbReference type="HAMAP" id="MF_00444">
    <property type="entry name" value="ClpP"/>
    <property type="match status" value="1"/>
</dbReference>
<dbReference type="STRING" id="137246.A0A401SWF6"/>
<organism evidence="12 13">
    <name type="scientific">Chiloscyllium punctatum</name>
    <name type="common">Brownbanded bambooshark</name>
    <name type="synonym">Hemiscyllium punctatum</name>
    <dbReference type="NCBI Taxonomy" id="137246"/>
    <lineage>
        <taxon>Eukaryota</taxon>
        <taxon>Metazoa</taxon>
        <taxon>Chordata</taxon>
        <taxon>Craniata</taxon>
        <taxon>Vertebrata</taxon>
        <taxon>Chondrichthyes</taxon>
        <taxon>Elasmobranchii</taxon>
        <taxon>Galeomorphii</taxon>
        <taxon>Galeoidea</taxon>
        <taxon>Orectolobiformes</taxon>
        <taxon>Hemiscylliidae</taxon>
        <taxon>Chiloscyllium</taxon>
    </lineage>
</organism>
<dbReference type="OrthoDB" id="2017408at2759"/>